<dbReference type="eggNOG" id="ENOG50312Q2">
    <property type="taxonomic scope" value="Bacteria"/>
</dbReference>
<dbReference type="OrthoDB" id="4238587at2"/>
<proteinExistence type="predicted"/>
<keyword evidence="1" id="KW-1133">Transmembrane helix</keyword>
<organism evidence="2 3">
    <name type="scientific">Kutzneria albida DSM 43870</name>
    <dbReference type="NCBI Taxonomy" id="1449976"/>
    <lineage>
        <taxon>Bacteria</taxon>
        <taxon>Bacillati</taxon>
        <taxon>Actinomycetota</taxon>
        <taxon>Actinomycetes</taxon>
        <taxon>Pseudonocardiales</taxon>
        <taxon>Pseudonocardiaceae</taxon>
        <taxon>Kutzneria</taxon>
    </lineage>
</organism>
<protein>
    <recommendedName>
        <fullName evidence="4">Cholesterol esterase</fullName>
    </recommendedName>
</protein>
<dbReference type="KEGG" id="kal:KALB_7522"/>
<dbReference type="AlphaFoldDB" id="W5WRS6"/>
<dbReference type="InterPro" id="IPR046198">
    <property type="entry name" value="DUF6230"/>
</dbReference>
<dbReference type="Proteomes" id="UP000019225">
    <property type="component" value="Chromosome"/>
</dbReference>
<dbReference type="HOGENOM" id="CLU_092426_0_0_11"/>
<evidence type="ECO:0000313" key="3">
    <source>
        <dbReference type="Proteomes" id="UP000019225"/>
    </source>
</evidence>
<keyword evidence="1" id="KW-0472">Membrane</keyword>
<evidence type="ECO:0008006" key="4">
    <source>
        <dbReference type="Google" id="ProtNLM"/>
    </source>
</evidence>
<dbReference type="Pfam" id="PF19741">
    <property type="entry name" value="DUF6230"/>
    <property type="match status" value="1"/>
</dbReference>
<dbReference type="EMBL" id="CP007155">
    <property type="protein sequence ID" value="AHI00880.1"/>
    <property type="molecule type" value="Genomic_DNA"/>
</dbReference>
<evidence type="ECO:0000313" key="2">
    <source>
        <dbReference type="EMBL" id="AHI00880.1"/>
    </source>
</evidence>
<keyword evidence="3" id="KW-1185">Reference proteome</keyword>
<dbReference type="STRING" id="1449976.KALB_7522"/>
<name>W5WRS6_9PSEU</name>
<dbReference type="RefSeq" id="WP_025360712.1">
    <property type="nucleotide sequence ID" value="NZ_CP007155.1"/>
</dbReference>
<accession>W5WRS6</accession>
<keyword evidence="1" id="KW-0812">Transmembrane</keyword>
<feature type="transmembrane region" description="Helical" evidence="1">
    <location>
        <begin position="19"/>
        <end position="42"/>
    </location>
</feature>
<gene>
    <name evidence="2" type="ORF">KALB_7522</name>
</gene>
<evidence type="ECO:0000256" key="1">
    <source>
        <dbReference type="SAM" id="Phobius"/>
    </source>
</evidence>
<reference evidence="2 3" key="1">
    <citation type="journal article" date="2014" name="BMC Genomics">
        <title>Complete genome sequence of producer of the glycopeptide antibiotic Aculeximycin Kutzneria albida DSM 43870T, a representative of minor genus of Pseudonocardiaceae.</title>
        <authorList>
            <person name="Rebets Y."/>
            <person name="Tokovenko B."/>
            <person name="Lushchyk I."/>
            <person name="Ruckert C."/>
            <person name="Zaburannyi N."/>
            <person name="Bechthold A."/>
            <person name="Kalinowski J."/>
            <person name="Luzhetskyy A."/>
        </authorList>
    </citation>
    <scope>NUCLEOTIDE SEQUENCE [LARGE SCALE GENOMIC DNA]</scope>
    <source>
        <strain evidence="2">DSM 43870</strain>
    </source>
</reference>
<sequence>MTEGEEPEQERGRTRWTRFAATLAVGGVGAGVLLVGLSQGALAASFTVSGSSFKVSADHLQGDGFVQFGSLAASTDAPHPVARNGFRRATLDNFCQSVFLPKLPIVGDLTMRITAAGPGGMQASDLVVDVAQVDGDFTLTNPQIGVDASQVSGGPAGVVGRPGDFGMQADKVSIDKVRQTAWGTSAQTIAFKGMSLRIVSGQQECGG</sequence>